<dbReference type="PANTHER" id="PTHR23339">
    <property type="entry name" value="TYROSINE SPECIFIC PROTEIN PHOSPHATASE AND DUAL SPECIFICITY PROTEIN PHOSPHATASE"/>
    <property type="match status" value="1"/>
</dbReference>
<reference evidence="2" key="1">
    <citation type="submission" date="2016-10" db="EMBL/GenBank/DDBJ databases">
        <authorList>
            <person name="Benchimol M."/>
            <person name="Almeida L.G."/>
            <person name="Vasconcelos A.T."/>
            <person name="Perreira-Neves A."/>
            <person name="Rosa I.A."/>
            <person name="Tasca T."/>
            <person name="Bogo M.R."/>
            <person name="de Souza W."/>
        </authorList>
    </citation>
    <scope>NUCLEOTIDE SEQUENCE [LARGE SCALE GENOMIC DNA]</scope>
    <source>
        <strain evidence="2">K</strain>
    </source>
</reference>
<organism evidence="2 3">
    <name type="scientific">Tritrichomonas foetus</name>
    <dbReference type="NCBI Taxonomy" id="1144522"/>
    <lineage>
        <taxon>Eukaryota</taxon>
        <taxon>Metamonada</taxon>
        <taxon>Parabasalia</taxon>
        <taxon>Tritrichomonadida</taxon>
        <taxon>Tritrichomonadidae</taxon>
        <taxon>Tritrichomonas</taxon>
    </lineage>
</organism>
<dbReference type="SUPFAM" id="SSF52799">
    <property type="entry name" value="(Phosphotyrosine protein) phosphatases II"/>
    <property type="match status" value="1"/>
</dbReference>
<proteinExistence type="predicted"/>
<accession>A0A1J4JCF2</accession>
<evidence type="ECO:0000256" key="1">
    <source>
        <dbReference type="SAM" id="MobiDB-lite"/>
    </source>
</evidence>
<dbReference type="Proteomes" id="UP000179807">
    <property type="component" value="Unassembled WGS sequence"/>
</dbReference>
<comment type="caution">
    <text evidence="2">The sequence shown here is derived from an EMBL/GenBank/DDBJ whole genome shotgun (WGS) entry which is preliminary data.</text>
</comment>
<dbReference type="VEuPathDB" id="TrichDB:TRFO_38872"/>
<dbReference type="AlphaFoldDB" id="A0A1J4JCF2"/>
<feature type="region of interest" description="Disordered" evidence="1">
    <location>
        <begin position="108"/>
        <end position="131"/>
    </location>
</feature>
<dbReference type="InterPro" id="IPR029021">
    <property type="entry name" value="Prot-tyrosine_phosphatase-like"/>
</dbReference>
<dbReference type="InterPro" id="IPR050561">
    <property type="entry name" value="PTP"/>
</dbReference>
<dbReference type="GeneID" id="94847005"/>
<evidence type="ECO:0000313" key="3">
    <source>
        <dbReference type="Proteomes" id="UP000179807"/>
    </source>
</evidence>
<gene>
    <name evidence="2" type="ORF">TRFO_38872</name>
</gene>
<evidence type="ECO:0000313" key="2">
    <source>
        <dbReference type="EMBL" id="OHS94948.1"/>
    </source>
</evidence>
<dbReference type="EMBL" id="MLAK01001277">
    <property type="protein sequence ID" value="OHS94948.1"/>
    <property type="molecule type" value="Genomic_DNA"/>
</dbReference>
<protein>
    <submittedName>
        <fullName evidence="2">Uncharacterized protein</fullName>
    </submittedName>
</protein>
<dbReference type="RefSeq" id="XP_068348085.1">
    <property type="nucleotide sequence ID" value="XM_068512301.1"/>
</dbReference>
<name>A0A1J4JCF2_9EUKA</name>
<dbReference type="OrthoDB" id="266663at2759"/>
<keyword evidence="3" id="KW-1185">Reference proteome</keyword>
<dbReference type="Gene3D" id="3.90.190.10">
    <property type="entry name" value="Protein tyrosine phosphatase superfamily"/>
    <property type="match status" value="1"/>
</dbReference>
<sequence length="209" mass="24428">MNIKLTYSGTLAGCYLIKNYGFSAPEAIGWIRICRPGSVIGPQQQFLLDFEAEIHRSYYSYFDYQPQSTNQHNHNNRIHYHYHHSNNNNLNSYDNSIQSNNQQMRLKTSNKPRISKPNHFEPRSAVGTSNKKKRNIRLRTAVPPTPDEYSCNFYKNDEHFRNDEMNFNEKSQNHHNLLNIKAVGITPTVPQPRKIKRAMAAPRRTPRKL</sequence>